<reference evidence="26 27" key="1">
    <citation type="submission" date="2019-09" db="EMBL/GenBank/DDBJ databases">
        <title>Bird 10,000 Genomes (B10K) Project - Family phase.</title>
        <authorList>
            <person name="Zhang G."/>
        </authorList>
    </citation>
    <scope>NUCLEOTIDE SEQUENCE [LARGE SCALE GENOMIC DNA]</scope>
    <source>
        <strain evidence="26">B10K-DU-002-82</strain>
    </source>
</reference>
<dbReference type="Proteomes" id="UP000537747">
    <property type="component" value="Unassembled WGS sequence"/>
</dbReference>
<evidence type="ECO:0000313" key="26">
    <source>
        <dbReference type="EMBL" id="NXS19835.1"/>
    </source>
</evidence>
<comment type="catalytic activity">
    <reaction evidence="14">
        <text>ATP + H2O = ADP + phosphate + H(+)</text>
        <dbReference type="Rhea" id="RHEA:13065"/>
        <dbReference type="ChEBI" id="CHEBI:15377"/>
        <dbReference type="ChEBI" id="CHEBI:15378"/>
        <dbReference type="ChEBI" id="CHEBI:30616"/>
        <dbReference type="ChEBI" id="CHEBI:43474"/>
        <dbReference type="ChEBI" id="CHEBI:456216"/>
        <dbReference type="EC" id="3.6.4.13"/>
    </reaction>
</comment>
<dbReference type="GO" id="GO:0003724">
    <property type="term" value="F:RNA helicase activity"/>
    <property type="evidence" value="ECO:0007669"/>
    <property type="project" value="UniProtKB-EC"/>
</dbReference>
<keyword evidence="6" id="KW-0698">rRNA processing</keyword>
<dbReference type="InterPro" id="IPR000629">
    <property type="entry name" value="RNA-helicase_DEAD-box_CS"/>
</dbReference>
<dbReference type="InterPro" id="IPR014014">
    <property type="entry name" value="RNA_helicase_DEAD_Q_motif"/>
</dbReference>
<evidence type="ECO:0000256" key="19">
    <source>
        <dbReference type="PROSITE-ProRule" id="PRU00552"/>
    </source>
</evidence>
<dbReference type="PANTHER" id="PTHR47959:SF22">
    <property type="entry name" value="RNA HELICASE"/>
    <property type="match status" value="1"/>
</dbReference>
<sequence>LGLVGTIAEGDVVPVDSESSDSEDEEVGPGGRWSRGPGRRRGASRGVFSAEFVFGEAEAGGEDAWTAALRHLRGKKAATTLDEKIEKVRQERKLQEREAKQAKVKDEDAEAEGDQTKKECEDCSRDEEDMESEYSLDDESIFTKADKVKVKEKRRSKKGEEAGGFFEDASQYDDNLSFQDMNLSRPLLKAITALGFQQPTPIQKACIPVGLLGKDICACAATGTGKTAAFILPVLERLIYKPRQAPITRVLVLVPTRELGIQVHSVTKQLAQFSNVTTCLAVGGLDVKTQEAALRSGPDILIATPGRLIDHLHNCPSFHLSSVEVLILDEADRMLDEYFEEQMKEIIRLCSHHRQTMLFSATMTEEVKDLASVSLKNPVRIFVNSNTDVAPFLRQEFIRIRPNREGDREAIVTALLTRTFQDHVMLFTQTKKQAHRMHILLGLMGLRVGELHGNLSQTQRLESLRRFKDEQIDILVATDVAARGLDIEGVKTVINFTMPNTIKHYVHRVGRTARAGKAGRSVSLVGEEERKMLKEIVKTAKTAVKARILPQDVILKFREKIENLEKDIYAVLCLEREEREMQQSEAQINKAKKQLETGKKETGSEGLERSWFQTREERKKEKLAKALQEFDLALRGKKKRKKFVQDTQKKAQMTPEERSQFEILKSQMYAERLAKRNRRAKRARALPEEEPAAAPAGPKKKKKLSVFDEELTNTSRKALKQYRAGPSFEDRKRLGIAQRRKGGNFKSKSRY</sequence>
<keyword evidence="8 20" id="KW-0547">Nucleotide-binding</keyword>
<comment type="caution">
    <text evidence="26">The sequence shown here is derived from an EMBL/GenBank/DDBJ whole genome shotgun (WGS) entry which is preliminary data.</text>
</comment>
<dbReference type="InterPro" id="IPR014001">
    <property type="entry name" value="Helicase_ATP-bd"/>
</dbReference>
<dbReference type="GO" id="GO:0016787">
    <property type="term" value="F:hydrolase activity"/>
    <property type="evidence" value="ECO:0007669"/>
    <property type="project" value="UniProtKB-KW"/>
</dbReference>
<feature type="compositionally biased region" description="Basic residues" evidence="22">
    <location>
        <begin position="675"/>
        <end position="684"/>
    </location>
</feature>
<feature type="coiled-coil region" evidence="21">
    <location>
        <begin position="574"/>
        <end position="601"/>
    </location>
</feature>
<dbReference type="CDD" id="cd17947">
    <property type="entry name" value="DEADc_DDX27"/>
    <property type="match status" value="1"/>
</dbReference>
<evidence type="ECO:0000256" key="3">
    <source>
        <dbReference type="ARBA" id="ARBA00012552"/>
    </source>
</evidence>
<dbReference type="Pfam" id="PF00271">
    <property type="entry name" value="Helicase_C"/>
    <property type="match status" value="1"/>
</dbReference>
<dbReference type="GO" id="GO:0005730">
    <property type="term" value="C:nucleolus"/>
    <property type="evidence" value="ECO:0007669"/>
    <property type="project" value="UniProtKB-SubCell"/>
</dbReference>
<keyword evidence="9 20" id="KW-0378">Hydrolase</keyword>
<gene>
    <name evidence="26" type="primary">Ddx27</name>
    <name evidence="26" type="ORF">MYSCRO_R04427</name>
</gene>
<evidence type="ECO:0000256" key="22">
    <source>
        <dbReference type="SAM" id="MobiDB-lite"/>
    </source>
</evidence>
<evidence type="ECO:0000259" key="24">
    <source>
        <dbReference type="PROSITE" id="PS51194"/>
    </source>
</evidence>
<evidence type="ECO:0000256" key="17">
    <source>
        <dbReference type="ARBA" id="ARBA00072908"/>
    </source>
</evidence>
<comment type="subunit">
    <text evidence="16">Associates with PeBoW complex, composed of BOP1, PES1 and WDR12. Interacts directly with BOP1 and PES1.</text>
</comment>
<dbReference type="EC" id="3.6.4.13" evidence="3"/>
<evidence type="ECO:0000256" key="9">
    <source>
        <dbReference type="ARBA" id="ARBA00022801"/>
    </source>
</evidence>
<feature type="region of interest" description="Disordered" evidence="22">
    <location>
        <begin position="1"/>
        <end position="43"/>
    </location>
</feature>
<proteinExistence type="inferred from homology"/>
<evidence type="ECO:0000256" key="5">
    <source>
        <dbReference type="ARBA" id="ARBA00022517"/>
    </source>
</evidence>
<dbReference type="GO" id="GO:0005829">
    <property type="term" value="C:cytosol"/>
    <property type="evidence" value="ECO:0007669"/>
    <property type="project" value="TreeGrafter"/>
</dbReference>
<dbReference type="PANTHER" id="PTHR47959">
    <property type="entry name" value="ATP-DEPENDENT RNA HELICASE RHLE-RELATED"/>
    <property type="match status" value="1"/>
</dbReference>
<evidence type="ECO:0000256" key="15">
    <source>
        <dbReference type="ARBA" id="ARBA00053341"/>
    </source>
</evidence>
<dbReference type="PROSITE" id="PS51194">
    <property type="entry name" value="HELICASE_CTER"/>
    <property type="match status" value="1"/>
</dbReference>
<keyword evidence="21" id="KW-0175">Coiled coil</keyword>
<keyword evidence="12" id="KW-0539">Nucleus</keyword>
<evidence type="ECO:0000256" key="4">
    <source>
        <dbReference type="ARBA" id="ARBA00022454"/>
    </source>
</evidence>
<name>A0A7L2SGM9_9PASS</name>
<comment type="function">
    <text evidence="15">Probable ATP-dependent RNA helicase. Component of the nucleolar ribosomal RNA (rRNA) processing machinery that regulates 3' end formation of ribosomal 47S rRNA.</text>
</comment>
<dbReference type="GO" id="GO:0006364">
    <property type="term" value="P:rRNA processing"/>
    <property type="evidence" value="ECO:0007669"/>
    <property type="project" value="UniProtKB-KW"/>
</dbReference>
<dbReference type="SMART" id="SM00490">
    <property type="entry name" value="HELICc"/>
    <property type="match status" value="1"/>
</dbReference>
<accession>A0A7L2SGM9</accession>
<evidence type="ECO:0000256" key="13">
    <source>
        <dbReference type="ARBA" id="ARBA00043999"/>
    </source>
</evidence>
<comment type="subcellular location">
    <subcellularLocation>
        <location evidence="1">Chromosome</location>
    </subcellularLocation>
    <subcellularLocation>
        <location evidence="2">Nucleus</location>
        <location evidence="2">Nucleolus</location>
    </subcellularLocation>
</comment>
<evidence type="ECO:0000256" key="10">
    <source>
        <dbReference type="ARBA" id="ARBA00022806"/>
    </source>
</evidence>
<feature type="region of interest" description="Disordered" evidence="22">
    <location>
        <begin position="675"/>
        <end position="751"/>
    </location>
</feature>
<evidence type="ECO:0000256" key="20">
    <source>
        <dbReference type="RuleBase" id="RU000492"/>
    </source>
</evidence>
<keyword evidence="5" id="KW-0690">Ribosome biogenesis</keyword>
<dbReference type="InterPro" id="IPR050079">
    <property type="entry name" value="DEAD_box_RNA_helicase"/>
</dbReference>
<evidence type="ECO:0000256" key="1">
    <source>
        <dbReference type="ARBA" id="ARBA00004286"/>
    </source>
</evidence>
<dbReference type="GO" id="GO:0005524">
    <property type="term" value="F:ATP binding"/>
    <property type="evidence" value="ECO:0007669"/>
    <property type="project" value="UniProtKB-KW"/>
</dbReference>
<evidence type="ECO:0000256" key="2">
    <source>
        <dbReference type="ARBA" id="ARBA00004604"/>
    </source>
</evidence>
<dbReference type="InterPro" id="IPR027417">
    <property type="entry name" value="P-loop_NTPase"/>
</dbReference>
<keyword evidence="4" id="KW-0158">Chromosome</keyword>
<keyword evidence="27" id="KW-1185">Reference proteome</keyword>
<evidence type="ECO:0000256" key="7">
    <source>
        <dbReference type="ARBA" id="ARBA00022553"/>
    </source>
</evidence>
<dbReference type="PROSITE" id="PS00039">
    <property type="entry name" value="DEAD_ATP_HELICASE"/>
    <property type="match status" value="1"/>
</dbReference>
<dbReference type="AlphaFoldDB" id="A0A7L2SGM9"/>
<feature type="domain" description="DEAD-box RNA helicase Q" evidence="25">
    <location>
        <begin position="176"/>
        <end position="204"/>
    </location>
</feature>
<dbReference type="PROSITE" id="PS51192">
    <property type="entry name" value="HELICASE_ATP_BIND_1"/>
    <property type="match status" value="1"/>
</dbReference>
<evidence type="ECO:0000256" key="16">
    <source>
        <dbReference type="ARBA" id="ARBA00065947"/>
    </source>
</evidence>
<feature type="domain" description="Helicase ATP-binding" evidence="23">
    <location>
        <begin position="207"/>
        <end position="381"/>
    </location>
</feature>
<dbReference type="FunFam" id="3.40.50.300:FF:000842">
    <property type="entry name" value="ATP-dependent RNA helicase DRS1"/>
    <property type="match status" value="1"/>
</dbReference>
<feature type="domain" description="Helicase C-terminal" evidence="24">
    <location>
        <begin position="411"/>
        <end position="561"/>
    </location>
</feature>
<evidence type="ECO:0000256" key="12">
    <source>
        <dbReference type="ARBA" id="ARBA00023242"/>
    </source>
</evidence>
<evidence type="ECO:0000256" key="8">
    <source>
        <dbReference type="ARBA" id="ARBA00022741"/>
    </source>
</evidence>
<evidence type="ECO:0000256" key="14">
    <source>
        <dbReference type="ARBA" id="ARBA00047984"/>
    </source>
</evidence>
<evidence type="ECO:0000256" key="6">
    <source>
        <dbReference type="ARBA" id="ARBA00022552"/>
    </source>
</evidence>
<keyword evidence="10 20" id="KW-0347">Helicase</keyword>
<feature type="non-terminal residue" evidence="26">
    <location>
        <position position="1"/>
    </location>
</feature>
<dbReference type="GO" id="GO:0003676">
    <property type="term" value="F:nucleic acid binding"/>
    <property type="evidence" value="ECO:0007669"/>
    <property type="project" value="InterPro"/>
</dbReference>
<evidence type="ECO:0000256" key="18">
    <source>
        <dbReference type="ARBA" id="ARBA00075453"/>
    </source>
</evidence>
<feature type="non-terminal residue" evidence="26">
    <location>
        <position position="751"/>
    </location>
</feature>
<dbReference type="Pfam" id="PF00270">
    <property type="entry name" value="DEAD"/>
    <property type="match status" value="1"/>
</dbReference>
<feature type="compositionally biased region" description="Acidic residues" evidence="22">
    <location>
        <begin position="18"/>
        <end position="27"/>
    </location>
</feature>
<evidence type="ECO:0000313" key="27">
    <source>
        <dbReference type="Proteomes" id="UP000537747"/>
    </source>
</evidence>
<dbReference type="GO" id="GO:0005694">
    <property type="term" value="C:chromosome"/>
    <property type="evidence" value="ECO:0007669"/>
    <property type="project" value="UniProtKB-SubCell"/>
</dbReference>
<dbReference type="FunFam" id="3.40.50.300:FF:001134">
    <property type="entry name" value="Probable ATP-dependent RNA helicase DDX27"/>
    <property type="match status" value="1"/>
</dbReference>
<keyword evidence="7" id="KW-0597">Phosphoprotein</keyword>
<dbReference type="SUPFAM" id="SSF52540">
    <property type="entry name" value="P-loop containing nucleoside triphosphate hydrolases"/>
    <property type="match status" value="2"/>
</dbReference>
<evidence type="ECO:0000256" key="11">
    <source>
        <dbReference type="ARBA" id="ARBA00022840"/>
    </source>
</evidence>
<evidence type="ECO:0000259" key="25">
    <source>
        <dbReference type="PROSITE" id="PS51195"/>
    </source>
</evidence>
<feature type="compositionally biased region" description="Basic and acidic residues" evidence="22">
    <location>
        <begin position="81"/>
        <end position="106"/>
    </location>
</feature>
<dbReference type="OrthoDB" id="10259843at2759"/>
<evidence type="ECO:0000256" key="21">
    <source>
        <dbReference type="SAM" id="Coils"/>
    </source>
</evidence>
<keyword evidence="11 20" id="KW-0067">ATP-binding</keyword>
<comment type="similarity">
    <text evidence="13">Belongs to the DEAD box helicase family. DDX27/DRS1 subfamily.</text>
</comment>
<feature type="compositionally biased region" description="Basic and acidic residues" evidence="22">
    <location>
        <begin position="114"/>
        <end position="123"/>
    </location>
</feature>
<protein>
    <recommendedName>
        <fullName evidence="17">Probable ATP-dependent RNA helicase DDX27</fullName>
        <ecNumber evidence="3">3.6.4.13</ecNumber>
    </recommendedName>
    <alternativeName>
        <fullName evidence="18">DEAD box protein 27</fullName>
    </alternativeName>
</protein>
<feature type="short sequence motif" description="Q motif" evidence="19">
    <location>
        <begin position="176"/>
        <end position="204"/>
    </location>
</feature>
<dbReference type="InterPro" id="IPR011545">
    <property type="entry name" value="DEAD/DEAH_box_helicase_dom"/>
</dbReference>
<organism evidence="26 27">
    <name type="scientific">Mystacornis crossleyi</name>
    <dbReference type="NCBI Taxonomy" id="98133"/>
    <lineage>
        <taxon>Eukaryota</taxon>
        <taxon>Metazoa</taxon>
        <taxon>Chordata</taxon>
        <taxon>Craniata</taxon>
        <taxon>Vertebrata</taxon>
        <taxon>Euteleostomi</taxon>
        <taxon>Archelosauria</taxon>
        <taxon>Archosauria</taxon>
        <taxon>Dinosauria</taxon>
        <taxon>Saurischia</taxon>
        <taxon>Theropoda</taxon>
        <taxon>Coelurosauria</taxon>
        <taxon>Aves</taxon>
        <taxon>Neognathae</taxon>
        <taxon>Neoaves</taxon>
        <taxon>Telluraves</taxon>
        <taxon>Australaves</taxon>
        <taxon>Passeriformes</taxon>
        <taxon>Sylvioidea</taxon>
        <taxon>Timaliidae</taxon>
        <taxon>Mystacornis</taxon>
    </lineage>
</organism>
<dbReference type="CDD" id="cd18787">
    <property type="entry name" value="SF2_C_DEAD"/>
    <property type="match status" value="1"/>
</dbReference>
<feature type="region of interest" description="Disordered" evidence="22">
    <location>
        <begin position="80"/>
        <end position="127"/>
    </location>
</feature>
<dbReference type="EMBL" id="VYZQ01043547">
    <property type="protein sequence ID" value="NXS19835.1"/>
    <property type="molecule type" value="Genomic_DNA"/>
</dbReference>
<dbReference type="PROSITE" id="PS51195">
    <property type="entry name" value="Q_MOTIF"/>
    <property type="match status" value="1"/>
</dbReference>
<dbReference type="SMART" id="SM00487">
    <property type="entry name" value="DEXDc"/>
    <property type="match status" value="1"/>
</dbReference>
<dbReference type="InterPro" id="IPR001650">
    <property type="entry name" value="Helicase_C-like"/>
</dbReference>
<feature type="compositionally biased region" description="Basic residues" evidence="22">
    <location>
        <begin position="738"/>
        <end position="751"/>
    </location>
</feature>
<dbReference type="Gene3D" id="3.40.50.300">
    <property type="entry name" value="P-loop containing nucleotide triphosphate hydrolases"/>
    <property type="match status" value="2"/>
</dbReference>
<evidence type="ECO:0000259" key="23">
    <source>
        <dbReference type="PROSITE" id="PS51192"/>
    </source>
</evidence>